<feature type="transmembrane region" description="Helical" evidence="7">
    <location>
        <begin position="168"/>
        <end position="187"/>
    </location>
</feature>
<dbReference type="PANTHER" id="PTHR30151:SF0">
    <property type="entry name" value="ABC TRANSPORTER PERMEASE PROTEIN MJ0413-RELATED"/>
    <property type="match status" value="1"/>
</dbReference>
<dbReference type="Proteomes" id="UP000318661">
    <property type="component" value="Unassembled WGS sequence"/>
</dbReference>
<comment type="subcellular location">
    <subcellularLocation>
        <location evidence="1 7">Cell membrane</location>
        <topology evidence="1 7">Multi-pass membrane protein</topology>
    </subcellularLocation>
</comment>
<dbReference type="AlphaFoldDB" id="A0A537LG27"/>
<dbReference type="CDD" id="cd06261">
    <property type="entry name" value="TM_PBP2"/>
    <property type="match status" value="1"/>
</dbReference>
<keyword evidence="6 7" id="KW-0472">Membrane</keyword>
<evidence type="ECO:0000256" key="5">
    <source>
        <dbReference type="ARBA" id="ARBA00022989"/>
    </source>
</evidence>
<evidence type="ECO:0000256" key="3">
    <source>
        <dbReference type="ARBA" id="ARBA00022475"/>
    </source>
</evidence>
<feature type="transmembrane region" description="Helical" evidence="7">
    <location>
        <begin position="105"/>
        <end position="123"/>
    </location>
</feature>
<evidence type="ECO:0000256" key="6">
    <source>
        <dbReference type="ARBA" id="ARBA00023136"/>
    </source>
</evidence>
<sequence length="296" mass="32269">MTTPRTKHFLAQVEERIRRHSLPSTSGRHRTRCRSKAALRPHEPVSRRTYLSGVGLSIAAIALVWTVLSYGGVVPPLFLPSPSDVVRAAIALLREGSLPVHMRASLSVIVSGWALAVVVAVPLGILMGTLKFVEALLEPVVDFVRYLPVSAMIPLLILYVGIGAAEKVAVIFIGTFFQLVLLVADVSSNVSKDLLDSAYTLGAKEGTVFSRVLVPATLPGVMDNLRITMGWAWTYLIVAELVAADRGLGYLILDSMRGLFTDRIFVGLFVIGLLGLAFDLVFKWMHRTLLPWSPKA</sequence>
<reference evidence="9 10" key="1">
    <citation type="journal article" date="2019" name="Nat. Microbiol.">
        <title>Mediterranean grassland soil C-N compound turnover is dependent on rainfall and depth, and is mediated by genomically divergent microorganisms.</title>
        <authorList>
            <person name="Diamond S."/>
            <person name="Andeer P.F."/>
            <person name="Li Z."/>
            <person name="Crits-Christoph A."/>
            <person name="Burstein D."/>
            <person name="Anantharaman K."/>
            <person name="Lane K.R."/>
            <person name="Thomas B.C."/>
            <person name="Pan C."/>
            <person name="Northen T.R."/>
            <person name="Banfield J.F."/>
        </authorList>
    </citation>
    <scope>NUCLEOTIDE SEQUENCE [LARGE SCALE GENOMIC DNA]</scope>
    <source>
        <strain evidence="9">NP_2</strain>
    </source>
</reference>
<keyword evidence="4 7" id="KW-0812">Transmembrane</keyword>
<evidence type="ECO:0000259" key="8">
    <source>
        <dbReference type="PROSITE" id="PS50928"/>
    </source>
</evidence>
<feature type="transmembrane region" description="Helical" evidence="7">
    <location>
        <begin position="143"/>
        <end position="161"/>
    </location>
</feature>
<comment type="caution">
    <text evidence="9">The sequence shown here is derived from an EMBL/GenBank/DDBJ whole genome shotgun (WGS) entry which is preliminary data.</text>
</comment>
<accession>A0A537LG27</accession>
<dbReference type="SUPFAM" id="SSF161098">
    <property type="entry name" value="MetI-like"/>
    <property type="match status" value="1"/>
</dbReference>
<feature type="transmembrane region" description="Helical" evidence="7">
    <location>
        <begin position="232"/>
        <end position="253"/>
    </location>
</feature>
<comment type="similarity">
    <text evidence="7">Belongs to the binding-protein-dependent transport system permease family.</text>
</comment>
<evidence type="ECO:0000256" key="1">
    <source>
        <dbReference type="ARBA" id="ARBA00004651"/>
    </source>
</evidence>
<dbReference type="InterPro" id="IPR000515">
    <property type="entry name" value="MetI-like"/>
</dbReference>
<dbReference type="PROSITE" id="PS50928">
    <property type="entry name" value="ABC_TM1"/>
    <property type="match status" value="1"/>
</dbReference>
<protein>
    <submittedName>
        <fullName evidence="9">ABC transporter permease</fullName>
    </submittedName>
</protein>
<dbReference type="Gene3D" id="1.10.3720.10">
    <property type="entry name" value="MetI-like"/>
    <property type="match status" value="1"/>
</dbReference>
<dbReference type="Pfam" id="PF00528">
    <property type="entry name" value="BPD_transp_1"/>
    <property type="match status" value="1"/>
</dbReference>
<keyword evidence="5 7" id="KW-1133">Transmembrane helix</keyword>
<evidence type="ECO:0000313" key="10">
    <source>
        <dbReference type="Proteomes" id="UP000318661"/>
    </source>
</evidence>
<feature type="domain" description="ABC transmembrane type-1" evidence="8">
    <location>
        <begin position="102"/>
        <end position="282"/>
    </location>
</feature>
<name>A0A537LG27_9BACT</name>
<dbReference type="GO" id="GO:0005886">
    <property type="term" value="C:plasma membrane"/>
    <property type="evidence" value="ECO:0007669"/>
    <property type="project" value="UniProtKB-SubCell"/>
</dbReference>
<feature type="transmembrane region" description="Helical" evidence="7">
    <location>
        <begin position="49"/>
        <end position="68"/>
    </location>
</feature>
<dbReference type="PANTHER" id="PTHR30151">
    <property type="entry name" value="ALKANE SULFONATE ABC TRANSPORTER-RELATED, MEMBRANE SUBUNIT"/>
    <property type="match status" value="1"/>
</dbReference>
<organism evidence="9 10">
    <name type="scientific">Candidatus Segetimicrobium genomatis</name>
    <dbReference type="NCBI Taxonomy" id="2569760"/>
    <lineage>
        <taxon>Bacteria</taxon>
        <taxon>Bacillati</taxon>
        <taxon>Candidatus Sysuimicrobiota</taxon>
        <taxon>Candidatus Sysuimicrobiia</taxon>
        <taxon>Candidatus Sysuimicrobiales</taxon>
        <taxon>Candidatus Segetimicrobiaceae</taxon>
        <taxon>Candidatus Segetimicrobium</taxon>
    </lineage>
</organism>
<feature type="transmembrane region" description="Helical" evidence="7">
    <location>
        <begin position="265"/>
        <end position="285"/>
    </location>
</feature>
<evidence type="ECO:0000256" key="4">
    <source>
        <dbReference type="ARBA" id="ARBA00022692"/>
    </source>
</evidence>
<dbReference type="InterPro" id="IPR035906">
    <property type="entry name" value="MetI-like_sf"/>
</dbReference>
<keyword evidence="3" id="KW-1003">Cell membrane</keyword>
<dbReference type="GO" id="GO:0055085">
    <property type="term" value="P:transmembrane transport"/>
    <property type="evidence" value="ECO:0007669"/>
    <property type="project" value="InterPro"/>
</dbReference>
<gene>
    <name evidence="9" type="ORF">E6G99_08315</name>
</gene>
<evidence type="ECO:0000256" key="2">
    <source>
        <dbReference type="ARBA" id="ARBA00022448"/>
    </source>
</evidence>
<evidence type="ECO:0000313" key="9">
    <source>
        <dbReference type="EMBL" id="TMJ06945.1"/>
    </source>
</evidence>
<proteinExistence type="inferred from homology"/>
<keyword evidence="2 7" id="KW-0813">Transport</keyword>
<evidence type="ECO:0000256" key="7">
    <source>
        <dbReference type="RuleBase" id="RU363032"/>
    </source>
</evidence>
<dbReference type="EMBL" id="VBAJ01000211">
    <property type="protein sequence ID" value="TMJ06945.1"/>
    <property type="molecule type" value="Genomic_DNA"/>
</dbReference>